<dbReference type="Gene3D" id="3.30.40.10">
    <property type="entry name" value="Zinc/RING finger domain, C3HC4 (zinc finger)"/>
    <property type="match status" value="1"/>
</dbReference>
<reference evidence="8 9" key="1">
    <citation type="submission" date="2023-11" db="EMBL/GenBank/DDBJ databases">
        <title>Halocaridina rubra genome assembly.</title>
        <authorList>
            <person name="Smith C."/>
        </authorList>
    </citation>
    <scope>NUCLEOTIDE SEQUENCE [LARGE SCALE GENOMIC DNA]</scope>
    <source>
        <strain evidence="8">EP-1</strain>
        <tissue evidence="8">Whole</tissue>
    </source>
</reference>
<protein>
    <recommendedName>
        <fullName evidence="10">RING finger protein 37</fullName>
    </recommendedName>
</protein>
<evidence type="ECO:0000259" key="7">
    <source>
        <dbReference type="PROSITE" id="PS51698"/>
    </source>
</evidence>
<dbReference type="SMART" id="SM00504">
    <property type="entry name" value="Ubox"/>
    <property type="match status" value="1"/>
</dbReference>
<accession>A0AAN8XKY6</accession>
<dbReference type="InterPro" id="IPR013083">
    <property type="entry name" value="Znf_RING/FYVE/PHD"/>
</dbReference>
<evidence type="ECO:0000256" key="2">
    <source>
        <dbReference type="ARBA" id="ARBA00022771"/>
    </source>
</evidence>
<evidence type="ECO:0000259" key="6">
    <source>
        <dbReference type="PROSITE" id="PS50966"/>
    </source>
</evidence>
<dbReference type="PROSITE" id="PS50966">
    <property type="entry name" value="ZF_SWIM"/>
    <property type="match status" value="1"/>
</dbReference>
<dbReference type="GO" id="GO:0005634">
    <property type="term" value="C:nucleus"/>
    <property type="evidence" value="ECO:0007669"/>
    <property type="project" value="TreeGrafter"/>
</dbReference>
<dbReference type="InterPro" id="IPR039925">
    <property type="entry name" value="RNF37_RING-Ubox"/>
</dbReference>
<dbReference type="AlphaFoldDB" id="A0AAN8XKY6"/>
<dbReference type="InterPro" id="IPR039847">
    <property type="entry name" value="Ubox5"/>
</dbReference>
<dbReference type="GO" id="GO:0031625">
    <property type="term" value="F:ubiquitin protein ligase binding"/>
    <property type="evidence" value="ECO:0007669"/>
    <property type="project" value="TreeGrafter"/>
</dbReference>
<feature type="non-terminal residue" evidence="8">
    <location>
        <position position="1"/>
    </location>
</feature>
<comment type="caution">
    <text evidence="8">The sequence shown here is derived from an EMBL/GenBank/DDBJ whole genome shotgun (WGS) entry which is preliminary data.</text>
</comment>
<dbReference type="CDD" id="cd16660">
    <property type="entry name" value="RING-Ubox_RNF37"/>
    <property type="match status" value="1"/>
</dbReference>
<keyword evidence="3" id="KW-0862">Zinc</keyword>
<dbReference type="EMBL" id="JAXCGZ010002807">
    <property type="protein sequence ID" value="KAK7083568.1"/>
    <property type="molecule type" value="Genomic_DNA"/>
</dbReference>
<dbReference type="Pfam" id="PF19318">
    <property type="entry name" value="DUF5918"/>
    <property type="match status" value="1"/>
</dbReference>
<evidence type="ECO:0000313" key="9">
    <source>
        <dbReference type="Proteomes" id="UP001381693"/>
    </source>
</evidence>
<dbReference type="PROSITE" id="PS00518">
    <property type="entry name" value="ZF_RING_1"/>
    <property type="match status" value="1"/>
</dbReference>
<evidence type="ECO:0000313" key="8">
    <source>
        <dbReference type="EMBL" id="KAK7083568.1"/>
    </source>
</evidence>
<dbReference type="GO" id="GO:0034450">
    <property type="term" value="F:ubiquitin-ubiquitin ligase activity"/>
    <property type="evidence" value="ECO:0007669"/>
    <property type="project" value="TreeGrafter"/>
</dbReference>
<sequence>KDGEVRELVSHINGTRMNFCAGCLNPVVSTSQPGAEGREVSNLISQHCKLRSLGYMAEYFIRPPVDIVFDFIVPIDISHVKLFARLERHCSSSFVIFTRPENICDVKRQPGEQNMPFLDTVNSSVSAAFTENAHQSNITSEVCTVPPSLSCSDNSVYLRVGSYSTQNEDCLILTNPYYKHWIKYKMPPCEDGVTNNSVYKGTLKHTNRLALKCVKSLIVRISRTFGTSCPVLNAVEIWGQPGISTKPAMRKAVLEKWLGRTREEPSLPILPRIYNSEPVEEKQRIVNAEASECKNSFEIPEDFLDPLTCEVMTIPLLLPSGQSIDAQVLERFIANEAQWGRPASDPFTGVPFKPGQKPSPNIALKCRIDRFLAMNANHPVIQSCGRTVGSVSMNNAESISADHLSVQQNDCNSTKRKYESDVALQVSSSPSLDNSGSSPTENCDITQSISRVSYKKARSDPNLITDCESVKYFDNKYSFYCGTSAQNHTARNTGQTQMRIPESTSKQSAWKKRHISHSLTNSISTSSSGHHSLVHIIGSALSHTQSRNNASGSSCKSLTERPSSLIHGEVKRYSVCVDDILSKSVTACTCGVKSELYVLPCSHVVCRMCLLQEPVKSSVKKCKVCSKEFNSSEVLRFHQKSVFL</sequence>
<feature type="region of interest" description="Disordered" evidence="5">
    <location>
        <begin position="417"/>
        <end position="444"/>
    </location>
</feature>
<dbReference type="InterPro" id="IPR003613">
    <property type="entry name" value="Ubox_domain"/>
</dbReference>
<dbReference type="InterPro" id="IPR007527">
    <property type="entry name" value="Znf_SWIM"/>
</dbReference>
<keyword evidence="1" id="KW-0479">Metal-binding</keyword>
<dbReference type="GO" id="GO:0000209">
    <property type="term" value="P:protein polyubiquitination"/>
    <property type="evidence" value="ECO:0007669"/>
    <property type="project" value="TreeGrafter"/>
</dbReference>
<organism evidence="8 9">
    <name type="scientific">Halocaridina rubra</name>
    <name type="common">Hawaiian red shrimp</name>
    <dbReference type="NCBI Taxonomy" id="373956"/>
    <lineage>
        <taxon>Eukaryota</taxon>
        <taxon>Metazoa</taxon>
        <taxon>Ecdysozoa</taxon>
        <taxon>Arthropoda</taxon>
        <taxon>Crustacea</taxon>
        <taxon>Multicrustacea</taxon>
        <taxon>Malacostraca</taxon>
        <taxon>Eumalacostraca</taxon>
        <taxon>Eucarida</taxon>
        <taxon>Decapoda</taxon>
        <taxon>Pleocyemata</taxon>
        <taxon>Caridea</taxon>
        <taxon>Atyoidea</taxon>
        <taxon>Atyidae</taxon>
        <taxon>Halocaridina</taxon>
    </lineage>
</organism>
<evidence type="ECO:0008006" key="10">
    <source>
        <dbReference type="Google" id="ProtNLM"/>
    </source>
</evidence>
<feature type="domain" description="SWIM-type" evidence="6">
    <location>
        <begin position="573"/>
        <end position="612"/>
    </location>
</feature>
<evidence type="ECO:0000256" key="1">
    <source>
        <dbReference type="ARBA" id="ARBA00022723"/>
    </source>
</evidence>
<proteinExistence type="predicted"/>
<gene>
    <name evidence="8" type="ORF">SK128_001460</name>
</gene>
<dbReference type="SUPFAM" id="SSF57850">
    <property type="entry name" value="RING/U-box"/>
    <property type="match status" value="1"/>
</dbReference>
<feature type="compositionally biased region" description="Low complexity" evidence="5">
    <location>
        <begin position="427"/>
        <end position="438"/>
    </location>
</feature>
<keyword evidence="9" id="KW-1185">Reference proteome</keyword>
<name>A0AAN8XKY6_HALRR</name>
<dbReference type="PANTHER" id="PTHR13492">
    <property type="entry name" value="RING FINGER PROTEIN 37"/>
    <property type="match status" value="1"/>
</dbReference>
<feature type="compositionally biased region" description="Polar residues" evidence="5">
    <location>
        <begin position="490"/>
        <end position="508"/>
    </location>
</feature>
<dbReference type="PROSITE" id="PS51698">
    <property type="entry name" value="U_BOX"/>
    <property type="match status" value="1"/>
</dbReference>
<dbReference type="Proteomes" id="UP001381693">
    <property type="component" value="Unassembled WGS sequence"/>
</dbReference>
<feature type="region of interest" description="Disordered" evidence="5">
    <location>
        <begin position="490"/>
        <end position="510"/>
    </location>
</feature>
<evidence type="ECO:0000256" key="4">
    <source>
        <dbReference type="PROSITE-ProRule" id="PRU00325"/>
    </source>
</evidence>
<dbReference type="GO" id="GO:0008270">
    <property type="term" value="F:zinc ion binding"/>
    <property type="evidence" value="ECO:0007669"/>
    <property type="project" value="UniProtKB-KW"/>
</dbReference>
<keyword evidence="2 4" id="KW-0863">Zinc-finger</keyword>
<evidence type="ECO:0000256" key="3">
    <source>
        <dbReference type="ARBA" id="ARBA00022833"/>
    </source>
</evidence>
<dbReference type="Pfam" id="PF04564">
    <property type="entry name" value="U-box"/>
    <property type="match status" value="1"/>
</dbReference>
<dbReference type="PANTHER" id="PTHR13492:SF2">
    <property type="entry name" value="RING FINGER PROTEIN 37"/>
    <property type="match status" value="1"/>
</dbReference>
<evidence type="ECO:0000256" key="5">
    <source>
        <dbReference type="SAM" id="MobiDB-lite"/>
    </source>
</evidence>
<dbReference type="InterPro" id="IPR045696">
    <property type="entry name" value="Ubox5_N"/>
</dbReference>
<feature type="domain" description="U-box" evidence="7">
    <location>
        <begin position="298"/>
        <end position="378"/>
    </location>
</feature>
<dbReference type="InterPro" id="IPR017907">
    <property type="entry name" value="Znf_RING_CS"/>
</dbReference>